<keyword evidence="2" id="KW-1185">Reference proteome</keyword>
<dbReference type="Proteomes" id="UP000235145">
    <property type="component" value="Unassembled WGS sequence"/>
</dbReference>
<dbReference type="PANTHER" id="PTHR15137:SF9">
    <property type="entry name" value="TRANSCRIPTION INITIATION FACTOR TFIID SUBUNIT 2"/>
    <property type="match status" value="1"/>
</dbReference>
<name>A0A9R1WPA8_LACSA</name>
<accession>A0A9R1WPA8</accession>
<sequence>MSITFPPNFHLGQMAVSSLSLGASMSIFSSQILYEEKIIDQTIDTSIKLAYGLARQWFECLLDGLAGLSTKHGHLCFYGNCVVYKADDSSATVLSSSDASKALYDIMRLLLFYLMDLMS</sequence>
<proteinExistence type="predicted"/>
<dbReference type="GO" id="GO:0005669">
    <property type="term" value="C:transcription factor TFIID complex"/>
    <property type="evidence" value="ECO:0007669"/>
    <property type="project" value="InterPro"/>
</dbReference>
<gene>
    <name evidence="1" type="ORF">LSAT_V11C900486040</name>
</gene>
<dbReference type="EMBL" id="NBSK02000009">
    <property type="protein sequence ID" value="KAJ0184819.1"/>
    <property type="molecule type" value="Genomic_DNA"/>
</dbReference>
<dbReference type="InterPro" id="IPR037813">
    <property type="entry name" value="TAF2"/>
</dbReference>
<evidence type="ECO:0000313" key="2">
    <source>
        <dbReference type="Proteomes" id="UP000235145"/>
    </source>
</evidence>
<organism evidence="1 2">
    <name type="scientific">Lactuca sativa</name>
    <name type="common">Garden lettuce</name>
    <dbReference type="NCBI Taxonomy" id="4236"/>
    <lineage>
        <taxon>Eukaryota</taxon>
        <taxon>Viridiplantae</taxon>
        <taxon>Streptophyta</taxon>
        <taxon>Embryophyta</taxon>
        <taxon>Tracheophyta</taxon>
        <taxon>Spermatophyta</taxon>
        <taxon>Magnoliopsida</taxon>
        <taxon>eudicotyledons</taxon>
        <taxon>Gunneridae</taxon>
        <taxon>Pentapetalae</taxon>
        <taxon>asterids</taxon>
        <taxon>campanulids</taxon>
        <taxon>Asterales</taxon>
        <taxon>Asteraceae</taxon>
        <taxon>Cichorioideae</taxon>
        <taxon>Cichorieae</taxon>
        <taxon>Lactucinae</taxon>
        <taxon>Lactuca</taxon>
    </lineage>
</organism>
<evidence type="ECO:0000313" key="1">
    <source>
        <dbReference type="EMBL" id="KAJ0184819.1"/>
    </source>
</evidence>
<dbReference type="PANTHER" id="PTHR15137">
    <property type="entry name" value="TRANSCRIPTION INITIATION FACTOR TFIID"/>
    <property type="match status" value="1"/>
</dbReference>
<protein>
    <submittedName>
        <fullName evidence="1">Uncharacterized protein</fullName>
    </submittedName>
</protein>
<reference evidence="1 2" key="1">
    <citation type="journal article" date="2017" name="Nat. Commun.">
        <title>Genome assembly with in vitro proximity ligation data and whole-genome triplication in lettuce.</title>
        <authorList>
            <person name="Reyes-Chin-Wo S."/>
            <person name="Wang Z."/>
            <person name="Yang X."/>
            <person name="Kozik A."/>
            <person name="Arikit S."/>
            <person name="Song C."/>
            <person name="Xia L."/>
            <person name="Froenicke L."/>
            <person name="Lavelle D.O."/>
            <person name="Truco M.J."/>
            <person name="Xia R."/>
            <person name="Zhu S."/>
            <person name="Xu C."/>
            <person name="Xu H."/>
            <person name="Xu X."/>
            <person name="Cox K."/>
            <person name="Korf I."/>
            <person name="Meyers B.C."/>
            <person name="Michelmore R.W."/>
        </authorList>
    </citation>
    <scope>NUCLEOTIDE SEQUENCE [LARGE SCALE GENOMIC DNA]</scope>
    <source>
        <strain evidence="2">cv. Salinas</strain>
        <tissue evidence="1">Seedlings</tissue>
    </source>
</reference>
<dbReference type="AlphaFoldDB" id="A0A9R1WPA8"/>
<comment type="caution">
    <text evidence="1">The sequence shown here is derived from an EMBL/GenBank/DDBJ whole genome shotgun (WGS) entry which is preliminary data.</text>
</comment>